<feature type="domain" description="OmpR/PhoB-type" evidence="7">
    <location>
        <begin position="1"/>
        <end position="92"/>
    </location>
</feature>
<evidence type="ECO:0000256" key="2">
    <source>
        <dbReference type="ARBA" id="ARBA00023015"/>
    </source>
</evidence>
<dbReference type="Pfam" id="PF03704">
    <property type="entry name" value="BTAD"/>
    <property type="match status" value="1"/>
</dbReference>
<dbReference type="SMART" id="SM01043">
    <property type="entry name" value="BTAD"/>
    <property type="match status" value="1"/>
</dbReference>
<organism evidence="8 9">
    <name type="scientific">Actinokineospora soli</name>
    <dbReference type="NCBI Taxonomy" id="1048753"/>
    <lineage>
        <taxon>Bacteria</taxon>
        <taxon>Bacillati</taxon>
        <taxon>Actinomycetota</taxon>
        <taxon>Actinomycetes</taxon>
        <taxon>Pseudonocardiales</taxon>
        <taxon>Pseudonocardiaceae</taxon>
        <taxon>Actinokineospora</taxon>
    </lineage>
</organism>
<dbReference type="InterPro" id="IPR051677">
    <property type="entry name" value="AfsR-DnrI-RedD_regulator"/>
</dbReference>
<evidence type="ECO:0000256" key="3">
    <source>
        <dbReference type="ARBA" id="ARBA00023125"/>
    </source>
</evidence>
<evidence type="ECO:0000256" key="6">
    <source>
        <dbReference type="SAM" id="MobiDB-lite"/>
    </source>
</evidence>
<feature type="region of interest" description="Disordered" evidence="6">
    <location>
        <begin position="315"/>
        <end position="358"/>
    </location>
</feature>
<evidence type="ECO:0000256" key="4">
    <source>
        <dbReference type="ARBA" id="ARBA00023163"/>
    </source>
</evidence>
<dbReference type="InterPro" id="IPR036388">
    <property type="entry name" value="WH-like_DNA-bd_sf"/>
</dbReference>
<evidence type="ECO:0000256" key="1">
    <source>
        <dbReference type="ARBA" id="ARBA00005820"/>
    </source>
</evidence>
<keyword evidence="2" id="KW-0805">Transcription regulation</keyword>
<feature type="DNA-binding region" description="OmpR/PhoB-type" evidence="5">
    <location>
        <begin position="1"/>
        <end position="92"/>
    </location>
</feature>
<name>A0ABW2TFN9_9PSEU</name>
<dbReference type="PANTHER" id="PTHR35807">
    <property type="entry name" value="TRANSCRIPTIONAL REGULATOR REDD-RELATED"/>
    <property type="match status" value="1"/>
</dbReference>
<accession>A0ABW2TFN9</accession>
<dbReference type="PANTHER" id="PTHR35807:SF1">
    <property type="entry name" value="TRANSCRIPTIONAL REGULATOR REDD"/>
    <property type="match status" value="1"/>
</dbReference>
<dbReference type="EMBL" id="JBHTEY010000004">
    <property type="protein sequence ID" value="MFC7612567.1"/>
    <property type="molecule type" value="Genomic_DNA"/>
</dbReference>
<keyword evidence="4" id="KW-0804">Transcription</keyword>
<keyword evidence="3 5" id="KW-0238">DNA-binding</keyword>
<dbReference type="Pfam" id="PF00486">
    <property type="entry name" value="Trans_reg_C"/>
    <property type="match status" value="1"/>
</dbReference>
<dbReference type="InterPro" id="IPR001867">
    <property type="entry name" value="OmpR/PhoB-type_DNA-bd"/>
</dbReference>
<dbReference type="InterPro" id="IPR011990">
    <property type="entry name" value="TPR-like_helical_dom_sf"/>
</dbReference>
<dbReference type="SUPFAM" id="SSF52540">
    <property type="entry name" value="P-loop containing nucleoside triphosphate hydrolases"/>
    <property type="match status" value="1"/>
</dbReference>
<gene>
    <name evidence="8" type="ORF">ACFQV2_01760</name>
</gene>
<feature type="region of interest" description="Disordered" evidence="6">
    <location>
        <begin position="373"/>
        <end position="439"/>
    </location>
</feature>
<dbReference type="Gene3D" id="1.25.40.10">
    <property type="entry name" value="Tetratricopeptide repeat domain"/>
    <property type="match status" value="1"/>
</dbReference>
<evidence type="ECO:0000259" key="7">
    <source>
        <dbReference type="PROSITE" id="PS51755"/>
    </source>
</evidence>
<evidence type="ECO:0000313" key="8">
    <source>
        <dbReference type="EMBL" id="MFC7612567.1"/>
    </source>
</evidence>
<comment type="similarity">
    <text evidence="1">Belongs to the AfsR/DnrI/RedD regulatory family.</text>
</comment>
<feature type="compositionally biased region" description="Low complexity" evidence="6">
    <location>
        <begin position="373"/>
        <end position="390"/>
    </location>
</feature>
<dbReference type="PROSITE" id="PS51755">
    <property type="entry name" value="OMPR_PHOB"/>
    <property type="match status" value="1"/>
</dbReference>
<sequence length="439" mass="45979">MDRVAVSLLGPVRAAAGGVELPVGGPRLKAVLARLALDPGRVVPTSALINDLWDEHPPGDAANALHSLVSRLRKALGPGAVESHAAGYRLVADVDVVAFERELAGGADRLRAALALWRGEPLGGVGDLGFATAARTRLSELRARAVEDRIDADLRAGRAADAVAELRPLVAREPLRERPAALLVRALAASGRQAEALAEFDRFRRDLADQLGVEPSAELRDLHVAVLRGEHEAPSPRPTPLTSFVGRHDELAALRRLLATGRLVTLVGPGGAGKTRLATVLADGCDQPTPFVALAGVRAAEDVAPRSWARSAAATRPCSTACPPRPRSTAPPSCCPRSPPCSSSTTASTSSTPPPTSSTRCWPAAPACACWPPAASPSRSPGKRSSPSGRCRSRTRWPCSPTAPPPWARGSSRTSPRRSAAGSTGCRWPSSWPRRGCGR</sequence>
<dbReference type="CDD" id="cd15831">
    <property type="entry name" value="BTAD"/>
    <property type="match status" value="1"/>
</dbReference>
<dbReference type="SUPFAM" id="SSF48452">
    <property type="entry name" value="TPR-like"/>
    <property type="match status" value="1"/>
</dbReference>
<dbReference type="Proteomes" id="UP001596512">
    <property type="component" value="Unassembled WGS sequence"/>
</dbReference>
<keyword evidence="9" id="KW-1185">Reference proteome</keyword>
<dbReference type="SMART" id="SM00862">
    <property type="entry name" value="Trans_reg_C"/>
    <property type="match status" value="1"/>
</dbReference>
<evidence type="ECO:0000313" key="9">
    <source>
        <dbReference type="Proteomes" id="UP001596512"/>
    </source>
</evidence>
<comment type="caution">
    <text evidence="8">The sequence shown here is derived from an EMBL/GenBank/DDBJ whole genome shotgun (WGS) entry which is preliminary data.</text>
</comment>
<evidence type="ECO:0000256" key="5">
    <source>
        <dbReference type="PROSITE-ProRule" id="PRU01091"/>
    </source>
</evidence>
<proteinExistence type="inferred from homology"/>
<dbReference type="InterPro" id="IPR016032">
    <property type="entry name" value="Sig_transdc_resp-reg_C-effctor"/>
</dbReference>
<dbReference type="InterPro" id="IPR005158">
    <property type="entry name" value="BTAD"/>
</dbReference>
<dbReference type="Gene3D" id="1.10.10.10">
    <property type="entry name" value="Winged helix-like DNA-binding domain superfamily/Winged helix DNA-binding domain"/>
    <property type="match status" value="1"/>
</dbReference>
<feature type="compositionally biased region" description="Low complexity" evidence="6">
    <location>
        <begin position="340"/>
        <end position="358"/>
    </location>
</feature>
<dbReference type="SUPFAM" id="SSF46894">
    <property type="entry name" value="C-terminal effector domain of the bipartite response regulators"/>
    <property type="match status" value="1"/>
</dbReference>
<reference evidence="9" key="1">
    <citation type="journal article" date="2019" name="Int. J. Syst. Evol. Microbiol.">
        <title>The Global Catalogue of Microorganisms (GCM) 10K type strain sequencing project: providing services to taxonomists for standard genome sequencing and annotation.</title>
        <authorList>
            <consortium name="The Broad Institute Genomics Platform"/>
            <consortium name="The Broad Institute Genome Sequencing Center for Infectious Disease"/>
            <person name="Wu L."/>
            <person name="Ma J."/>
        </authorList>
    </citation>
    <scope>NUCLEOTIDE SEQUENCE [LARGE SCALE GENOMIC DNA]</scope>
    <source>
        <strain evidence="9">JCM 17695</strain>
    </source>
</reference>
<dbReference type="InterPro" id="IPR027417">
    <property type="entry name" value="P-loop_NTPase"/>
</dbReference>
<protein>
    <submittedName>
        <fullName evidence="8">BTAD domain-containing putative transcriptional regulator</fullName>
    </submittedName>
</protein>